<dbReference type="FunFam" id="1.10.220.10:FF:000007">
    <property type="entry name" value="Annexin"/>
    <property type="match status" value="1"/>
</dbReference>
<proteinExistence type="inferred from homology"/>
<dbReference type="GeneTree" id="ENSGT00940000155770"/>
<accession>A0A4W4G278</accession>
<dbReference type="PANTHER" id="PTHR10502:SF237">
    <property type="entry name" value="ANNEXIN"/>
    <property type="match status" value="1"/>
</dbReference>
<comment type="similarity">
    <text evidence="1 6">Belongs to the annexin family.</text>
</comment>
<reference evidence="7" key="3">
    <citation type="submission" date="2020-05" db="EMBL/GenBank/DDBJ databases">
        <title>Electrophorus electricus (electric eel) genome, fEleEle1, primary haplotype.</title>
        <authorList>
            <person name="Myers G."/>
            <person name="Meyer A."/>
            <person name="Fedrigo O."/>
            <person name="Formenti G."/>
            <person name="Rhie A."/>
            <person name="Tracey A."/>
            <person name="Sims Y."/>
            <person name="Jarvis E.D."/>
        </authorList>
    </citation>
    <scope>NUCLEOTIDE SEQUENCE [LARGE SCALE GENOMIC DNA]</scope>
</reference>
<keyword evidence="3 6" id="KW-0106">Calcium</keyword>
<reference evidence="8" key="1">
    <citation type="journal article" date="2014" name="Science">
        <title>Nonhuman genetics. Genomic basis for the convergent evolution of electric organs.</title>
        <authorList>
            <person name="Gallant J.R."/>
            <person name="Traeger L.L."/>
            <person name="Volkening J.D."/>
            <person name="Moffett H."/>
            <person name="Chen P.H."/>
            <person name="Novina C.D."/>
            <person name="Phillips G.N.Jr."/>
            <person name="Anand R."/>
            <person name="Wells G.B."/>
            <person name="Pinch M."/>
            <person name="Guth R."/>
            <person name="Unguez G.A."/>
            <person name="Albert J.S."/>
            <person name="Zakon H.H."/>
            <person name="Samanta M.P."/>
            <person name="Sussman M.R."/>
        </authorList>
    </citation>
    <scope>NUCLEOTIDE SEQUENCE [LARGE SCALE GENOMIC DNA]</scope>
</reference>
<keyword evidence="5 6" id="KW-0111">Calcium/phospholipid-binding</keyword>
<dbReference type="GO" id="GO:0012506">
    <property type="term" value="C:vesicle membrane"/>
    <property type="evidence" value="ECO:0007669"/>
    <property type="project" value="TreeGrafter"/>
</dbReference>
<evidence type="ECO:0000256" key="4">
    <source>
        <dbReference type="ARBA" id="ARBA00023216"/>
    </source>
</evidence>
<dbReference type="FunFam" id="1.10.220.10:FF:000001">
    <property type="entry name" value="Annexin"/>
    <property type="match status" value="1"/>
</dbReference>
<dbReference type="GO" id="GO:0005544">
    <property type="term" value="F:calcium-dependent phospholipid binding"/>
    <property type="evidence" value="ECO:0007669"/>
    <property type="project" value="UniProtKB-KW"/>
</dbReference>
<dbReference type="PANTHER" id="PTHR10502">
    <property type="entry name" value="ANNEXIN"/>
    <property type="match status" value="1"/>
</dbReference>
<reference evidence="7" key="5">
    <citation type="submission" date="2025-09" db="UniProtKB">
        <authorList>
            <consortium name="Ensembl"/>
        </authorList>
    </citation>
    <scope>IDENTIFICATION</scope>
</reference>
<dbReference type="Gene3D" id="1.10.220.10">
    <property type="entry name" value="Annexin"/>
    <property type="match status" value="4"/>
</dbReference>
<dbReference type="Proteomes" id="UP000314983">
    <property type="component" value="Chromosome 6"/>
</dbReference>
<keyword evidence="2 6" id="KW-0677">Repeat</keyword>
<dbReference type="AlphaFoldDB" id="A0A4W4G278"/>
<dbReference type="FunFam" id="1.10.220.10:FF:000003">
    <property type="entry name" value="Annexin"/>
    <property type="match status" value="1"/>
</dbReference>
<name>A0A4W4G278_ELEEL</name>
<evidence type="ECO:0000256" key="5">
    <source>
        <dbReference type="ARBA" id="ARBA00023302"/>
    </source>
</evidence>
<evidence type="ECO:0000256" key="6">
    <source>
        <dbReference type="RuleBase" id="RU003540"/>
    </source>
</evidence>
<keyword evidence="8" id="KW-1185">Reference proteome</keyword>
<organism evidence="7 8">
    <name type="scientific">Electrophorus electricus</name>
    <name type="common">Electric eel</name>
    <name type="synonym">Gymnotus electricus</name>
    <dbReference type="NCBI Taxonomy" id="8005"/>
    <lineage>
        <taxon>Eukaryota</taxon>
        <taxon>Metazoa</taxon>
        <taxon>Chordata</taxon>
        <taxon>Craniata</taxon>
        <taxon>Vertebrata</taxon>
        <taxon>Euteleostomi</taxon>
        <taxon>Actinopterygii</taxon>
        <taxon>Neopterygii</taxon>
        <taxon>Teleostei</taxon>
        <taxon>Ostariophysi</taxon>
        <taxon>Gymnotiformes</taxon>
        <taxon>Gymnotoidei</taxon>
        <taxon>Gymnotidae</taxon>
        <taxon>Electrophorus</taxon>
    </lineage>
</organism>
<dbReference type="InterPro" id="IPR001464">
    <property type="entry name" value="Annexin"/>
</dbReference>
<dbReference type="GO" id="GO:0071385">
    <property type="term" value="P:cellular response to glucocorticoid stimulus"/>
    <property type="evidence" value="ECO:0007669"/>
    <property type="project" value="TreeGrafter"/>
</dbReference>
<dbReference type="InterPro" id="IPR018502">
    <property type="entry name" value="Annexin_repeat"/>
</dbReference>
<dbReference type="GO" id="GO:0005509">
    <property type="term" value="F:calcium ion binding"/>
    <property type="evidence" value="ECO:0007669"/>
    <property type="project" value="InterPro"/>
</dbReference>
<dbReference type="FunFam" id="1.10.220.10:FF:000002">
    <property type="entry name" value="Annexin"/>
    <property type="match status" value="1"/>
</dbReference>
<dbReference type="GO" id="GO:0007165">
    <property type="term" value="P:signal transduction"/>
    <property type="evidence" value="ECO:0007669"/>
    <property type="project" value="TreeGrafter"/>
</dbReference>
<evidence type="ECO:0000256" key="3">
    <source>
        <dbReference type="ARBA" id="ARBA00022837"/>
    </source>
</evidence>
<evidence type="ECO:0000256" key="2">
    <source>
        <dbReference type="ARBA" id="ARBA00022737"/>
    </source>
</evidence>
<dbReference type="SUPFAM" id="SSF47874">
    <property type="entry name" value="Annexin"/>
    <property type="match status" value="1"/>
</dbReference>
<dbReference type="PROSITE" id="PS51897">
    <property type="entry name" value="ANNEXIN_2"/>
    <property type="match status" value="3"/>
</dbReference>
<dbReference type="Pfam" id="PF00191">
    <property type="entry name" value="Annexin"/>
    <property type="match status" value="4"/>
</dbReference>
<dbReference type="SMART" id="SM00335">
    <property type="entry name" value="ANX"/>
    <property type="match status" value="4"/>
</dbReference>
<dbReference type="Ensembl" id="ENSEEET00000032165.2">
    <property type="protein sequence ID" value="ENSEEEP00000031781.2"/>
    <property type="gene ID" value="ENSEEEG00000015058.2"/>
</dbReference>
<dbReference type="InterPro" id="IPR037104">
    <property type="entry name" value="Annexin_sf"/>
</dbReference>
<sequence length="322" mass="35596">MSPSTVSSSCVLLQGKAPSKGSTPPYYGTITPDPNFSASRDAAALQRAIEAKGVDESAITEILARRTNAQRQQIKAAYENDTGKDLVKTLKSVLKSHYEDTVVALLMNPAQYDAYELRQAMKGLGTNEKVLNEILGTRSNHEIRLLKTAFKEAYGAELEHNIKGDTSGHYETALLALSKALYEAGEKKIGTVYSVFIDILTSRSEAQLCKIFKQYDKLGTQGFPKALEHEMKGDVEDCLMTLGKCLCCNSNMVLFECDALTLQGAWANCNTLTRILVSRSEVDLKKILQEYKRMYGKTLQEDINVETKGDYVKILLALCGDH</sequence>
<dbReference type="PRINTS" id="PR00196">
    <property type="entry name" value="ANNEXIN"/>
</dbReference>
<gene>
    <name evidence="7" type="primary">LOC113586946</name>
</gene>
<evidence type="ECO:0000313" key="8">
    <source>
        <dbReference type="Proteomes" id="UP000314983"/>
    </source>
</evidence>
<dbReference type="GO" id="GO:0005886">
    <property type="term" value="C:plasma membrane"/>
    <property type="evidence" value="ECO:0007669"/>
    <property type="project" value="TreeGrafter"/>
</dbReference>
<dbReference type="GO" id="GO:0006909">
    <property type="term" value="P:phagocytosis"/>
    <property type="evidence" value="ECO:0007669"/>
    <property type="project" value="TreeGrafter"/>
</dbReference>
<protein>
    <recommendedName>
        <fullName evidence="6">Annexin</fullName>
    </recommendedName>
</protein>
<reference evidence="8" key="2">
    <citation type="journal article" date="2017" name="Sci. Adv.">
        <title>A tail of two voltages: Proteomic comparison of the three electric organs of the electric eel.</title>
        <authorList>
            <person name="Traeger L.L."/>
            <person name="Sabat G."/>
            <person name="Barrett-Wilt G.A."/>
            <person name="Wells G.B."/>
            <person name="Sussman M.R."/>
        </authorList>
    </citation>
    <scope>NUCLEOTIDE SEQUENCE [LARGE SCALE GENOMIC DNA]</scope>
</reference>
<evidence type="ECO:0000313" key="7">
    <source>
        <dbReference type="Ensembl" id="ENSEEEP00000031781.2"/>
    </source>
</evidence>
<dbReference type="GO" id="GO:0001786">
    <property type="term" value="F:phosphatidylserine binding"/>
    <property type="evidence" value="ECO:0007669"/>
    <property type="project" value="TreeGrafter"/>
</dbReference>
<comment type="domain">
    <text evidence="6">A pair of annexin repeats may form one binding site for calcium and phospholipid.</text>
</comment>
<reference evidence="7" key="4">
    <citation type="submission" date="2025-08" db="UniProtKB">
        <authorList>
            <consortium name="Ensembl"/>
        </authorList>
    </citation>
    <scope>IDENTIFICATION</scope>
</reference>
<dbReference type="InterPro" id="IPR018252">
    <property type="entry name" value="Annexin_repeat_CS"/>
</dbReference>
<evidence type="ECO:0000256" key="1">
    <source>
        <dbReference type="ARBA" id="ARBA00007831"/>
    </source>
</evidence>
<dbReference type="GO" id="GO:0005634">
    <property type="term" value="C:nucleus"/>
    <property type="evidence" value="ECO:0007669"/>
    <property type="project" value="TreeGrafter"/>
</dbReference>
<dbReference type="GO" id="GO:0005737">
    <property type="term" value="C:cytoplasm"/>
    <property type="evidence" value="ECO:0007669"/>
    <property type="project" value="TreeGrafter"/>
</dbReference>
<dbReference type="PROSITE" id="PS00223">
    <property type="entry name" value="ANNEXIN_1"/>
    <property type="match status" value="3"/>
</dbReference>
<keyword evidence="4 6" id="KW-0041">Annexin</keyword>